<keyword evidence="2" id="KW-1185">Reference proteome</keyword>
<evidence type="ECO:0000313" key="2">
    <source>
        <dbReference type="Proteomes" id="UP000762676"/>
    </source>
</evidence>
<dbReference type="EMBL" id="BMAT01002461">
    <property type="protein sequence ID" value="GFS07336.1"/>
    <property type="molecule type" value="Genomic_DNA"/>
</dbReference>
<sequence length="143" mass="15722">MECVGVHMNTVCSHWFGKAGRSGRTIGELHQSASVNVFCPAVLPPPPTSQLAHMELSEVRWKVAGKITSGKHEFIYSGGLESERGVGIVLDQNVRKAVKVYWALSDRVLLVKIAGKPLDLNIIYAPTTCSSEEDIEEDIEKFL</sequence>
<organism evidence="1 2">
    <name type="scientific">Elysia marginata</name>
    <dbReference type="NCBI Taxonomy" id="1093978"/>
    <lineage>
        <taxon>Eukaryota</taxon>
        <taxon>Metazoa</taxon>
        <taxon>Spiralia</taxon>
        <taxon>Lophotrochozoa</taxon>
        <taxon>Mollusca</taxon>
        <taxon>Gastropoda</taxon>
        <taxon>Heterobranchia</taxon>
        <taxon>Euthyneura</taxon>
        <taxon>Panpulmonata</taxon>
        <taxon>Sacoglossa</taxon>
        <taxon>Placobranchoidea</taxon>
        <taxon>Plakobranchidae</taxon>
        <taxon>Elysia</taxon>
    </lineage>
</organism>
<evidence type="ECO:0000313" key="1">
    <source>
        <dbReference type="EMBL" id="GFS07336.1"/>
    </source>
</evidence>
<proteinExistence type="predicted"/>
<dbReference type="AlphaFoldDB" id="A0AAV4ICZ2"/>
<gene>
    <name evidence="1" type="ORF">ElyMa_001247100</name>
</gene>
<accession>A0AAV4ICZ2</accession>
<reference evidence="1 2" key="1">
    <citation type="journal article" date="2021" name="Elife">
        <title>Chloroplast acquisition without the gene transfer in kleptoplastic sea slugs, Plakobranchus ocellatus.</title>
        <authorList>
            <person name="Maeda T."/>
            <person name="Takahashi S."/>
            <person name="Yoshida T."/>
            <person name="Shimamura S."/>
            <person name="Takaki Y."/>
            <person name="Nagai Y."/>
            <person name="Toyoda A."/>
            <person name="Suzuki Y."/>
            <person name="Arimoto A."/>
            <person name="Ishii H."/>
            <person name="Satoh N."/>
            <person name="Nishiyama T."/>
            <person name="Hasebe M."/>
            <person name="Maruyama T."/>
            <person name="Minagawa J."/>
            <person name="Obokata J."/>
            <person name="Shigenobu S."/>
        </authorList>
    </citation>
    <scope>NUCLEOTIDE SEQUENCE [LARGE SCALE GENOMIC DNA]</scope>
</reference>
<comment type="caution">
    <text evidence="1">The sequence shown here is derived from an EMBL/GenBank/DDBJ whole genome shotgun (WGS) entry which is preliminary data.</text>
</comment>
<dbReference type="Proteomes" id="UP000762676">
    <property type="component" value="Unassembled WGS sequence"/>
</dbReference>
<protein>
    <submittedName>
        <fullName evidence="1">Craniofacial development protein 2-like</fullName>
    </submittedName>
</protein>
<name>A0AAV4ICZ2_9GAST</name>